<proteinExistence type="predicted"/>
<accession>A0A8H5G9K5</accession>
<organism evidence="1 2">
    <name type="scientific">Leucocoprinus leucothites</name>
    <dbReference type="NCBI Taxonomy" id="201217"/>
    <lineage>
        <taxon>Eukaryota</taxon>
        <taxon>Fungi</taxon>
        <taxon>Dikarya</taxon>
        <taxon>Basidiomycota</taxon>
        <taxon>Agaricomycotina</taxon>
        <taxon>Agaricomycetes</taxon>
        <taxon>Agaricomycetidae</taxon>
        <taxon>Agaricales</taxon>
        <taxon>Agaricineae</taxon>
        <taxon>Agaricaceae</taxon>
        <taxon>Leucocoprinus</taxon>
    </lineage>
</organism>
<keyword evidence="2" id="KW-1185">Reference proteome</keyword>
<dbReference type="AlphaFoldDB" id="A0A8H5G9K5"/>
<comment type="caution">
    <text evidence="1">The sequence shown here is derived from an EMBL/GenBank/DDBJ whole genome shotgun (WGS) entry which is preliminary data.</text>
</comment>
<dbReference type="EMBL" id="JAACJO010000003">
    <property type="protein sequence ID" value="KAF5360780.1"/>
    <property type="molecule type" value="Genomic_DNA"/>
</dbReference>
<protein>
    <submittedName>
        <fullName evidence="1">Uncharacterized protein</fullName>
    </submittedName>
</protein>
<reference evidence="1 2" key="1">
    <citation type="journal article" date="2020" name="ISME J.">
        <title>Uncovering the hidden diversity of litter-decomposition mechanisms in mushroom-forming fungi.</title>
        <authorList>
            <person name="Floudas D."/>
            <person name="Bentzer J."/>
            <person name="Ahren D."/>
            <person name="Johansson T."/>
            <person name="Persson P."/>
            <person name="Tunlid A."/>
        </authorList>
    </citation>
    <scope>NUCLEOTIDE SEQUENCE [LARGE SCALE GENOMIC DNA]</scope>
    <source>
        <strain evidence="1 2">CBS 146.42</strain>
    </source>
</reference>
<evidence type="ECO:0000313" key="1">
    <source>
        <dbReference type="EMBL" id="KAF5360780.1"/>
    </source>
</evidence>
<dbReference type="Gene3D" id="2.80.10.50">
    <property type="match status" value="1"/>
</dbReference>
<dbReference type="OrthoDB" id="2905687at2759"/>
<dbReference type="Proteomes" id="UP000559027">
    <property type="component" value="Unassembled WGS sequence"/>
</dbReference>
<name>A0A8H5G9K5_9AGAR</name>
<gene>
    <name evidence="1" type="ORF">D9756_004597</name>
</gene>
<evidence type="ECO:0000313" key="2">
    <source>
        <dbReference type="Proteomes" id="UP000559027"/>
    </source>
</evidence>
<sequence length="171" mass="18965">MSLKEGLYRIRYIPAAVDPPFTGGLYAKSTEIGEPILAEAPTAESRPQVWEVHRNQNGKYIITQPGFQSKLAGIGPVLMGWSLSNPSESFPGGKILFKVNYAELEIEPVGSGDNLKYSLKVPNPEGTHGAGLNIDFFIAERDHDVVSQAYWSSLRFSRPHPHWQFIPAETK</sequence>